<keyword evidence="2" id="KW-0687">Ribonucleoprotein</keyword>
<accession>A0A7W4XYC6</accession>
<dbReference type="GO" id="GO:0016747">
    <property type="term" value="F:acyltransferase activity, transferring groups other than amino-acyl groups"/>
    <property type="evidence" value="ECO:0007669"/>
    <property type="project" value="InterPro"/>
</dbReference>
<reference evidence="2 3" key="2">
    <citation type="submission" date="2020-08" db="EMBL/GenBank/DDBJ databases">
        <authorList>
            <person name="Partida-Martinez L."/>
            <person name="Huntemann M."/>
            <person name="Clum A."/>
            <person name="Wang J."/>
            <person name="Palaniappan K."/>
            <person name="Ritter S."/>
            <person name="Chen I.-M."/>
            <person name="Stamatis D."/>
            <person name="Reddy T."/>
            <person name="O'Malley R."/>
            <person name="Daum C."/>
            <person name="Shapiro N."/>
            <person name="Ivanova N."/>
            <person name="Kyrpides N."/>
            <person name="Woyke T."/>
        </authorList>
    </citation>
    <scope>NUCLEOTIDE SEQUENCE [LARGE SCALE GENOMIC DNA]</scope>
    <source>
        <strain evidence="2 3">AS2.23</strain>
    </source>
</reference>
<proteinExistence type="predicted"/>
<feature type="domain" description="N-acetyltransferase" evidence="1">
    <location>
        <begin position="60"/>
        <end position="211"/>
    </location>
</feature>
<name>A0A7W4XYC6_KINRA</name>
<keyword evidence="2" id="KW-0689">Ribosomal protein</keyword>
<evidence type="ECO:0000313" key="3">
    <source>
        <dbReference type="Proteomes" id="UP000533269"/>
    </source>
</evidence>
<comment type="caution">
    <text evidence="2">The sequence shown here is derived from an EMBL/GenBank/DDBJ whole genome shotgun (WGS) entry which is preliminary data.</text>
</comment>
<dbReference type="SUPFAM" id="SSF55729">
    <property type="entry name" value="Acyl-CoA N-acyltransferases (Nat)"/>
    <property type="match status" value="1"/>
</dbReference>
<dbReference type="Pfam" id="PF00583">
    <property type="entry name" value="Acetyltransf_1"/>
    <property type="match status" value="1"/>
</dbReference>
<organism evidence="2 3">
    <name type="scientific">Kineococcus radiotolerans</name>
    <dbReference type="NCBI Taxonomy" id="131568"/>
    <lineage>
        <taxon>Bacteria</taxon>
        <taxon>Bacillati</taxon>
        <taxon>Actinomycetota</taxon>
        <taxon>Actinomycetes</taxon>
        <taxon>Kineosporiales</taxon>
        <taxon>Kineosporiaceae</taxon>
        <taxon>Kineococcus</taxon>
    </lineage>
</organism>
<dbReference type="CDD" id="cd04301">
    <property type="entry name" value="NAT_SF"/>
    <property type="match status" value="1"/>
</dbReference>
<dbReference type="GO" id="GO:0005840">
    <property type="term" value="C:ribosome"/>
    <property type="evidence" value="ECO:0007669"/>
    <property type="project" value="UniProtKB-KW"/>
</dbReference>
<sequence length="225" mass="23948">MGLQDAAGVVDVALDGAFSDAQGGGDFADGEVLDAAQQDHRALAQGERGDGVEQVEDEVVILRAVQPAADAAVAARLLRLQHDAYAVEAALIGDDRIPPLHEDLEALRATSLRWLAAFDGDELLGALGWTEDDTGVDIDRLMVAVHAHRRGVGTRLVREVLLQEGGRSATVSTGRDNGPARALYEQLLFTRVGDREVLPGLWVVDYRRPSPTSQDIGGSSASGHR</sequence>
<dbReference type="PROSITE" id="PS51186">
    <property type="entry name" value="GNAT"/>
    <property type="match status" value="1"/>
</dbReference>
<dbReference type="AlphaFoldDB" id="A0A7W4XYC6"/>
<dbReference type="Gene3D" id="3.40.630.30">
    <property type="match status" value="1"/>
</dbReference>
<dbReference type="Proteomes" id="UP000533269">
    <property type="component" value="Unassembled WGS sequence"/>
</dbReference>
<dbReference type="InterPro" id="IPR016181">
    <property type="entry name" value="Acyl_CoA_acyltransferase"/>
</dbReference>
<protein>
    <submittedName>
        <fullName evidence="2">Ribosomal protein S18 acetylase RimI-like enzyme</fullName>
    </submittedName>
</protein>
<reference evidence="2 3" key="1">
    <citation type="submission" date="2020-08" db="EMBL/GenBank/DDBJ databases">
        <title>The Agave Microbiome: Exploring the role of microbial communities in plant adaptations to desert environments.</title>
        <authorList>
            <person name="Partida-Martinez L.P."/>
        </authorList>
    </citation>
    <scope>NUCLEOTIDE SEQUENCE [LARGE SCALE GENOMIC DNA]</scope>
    <source>
        <strain evidence="2 3">AS2.23</strain>
    </source>
</reference>
<gene>
    <name evidence="2" type="ORF">FHR75_003852</name>
</gene>
<dbReference type="EMBL" id="JACHVY010000004">
    <property type="protein sequence ID" value="MBB2903016.1"/>
    <property type="molecule type" value="Genomic_DNA"/>
</dbReference>
<dbReference type="InterPro" id="IPR000182">
    <property type="entry name" value="GNAT_dom"/>
</dbReference>
<evidence type="ECO:0000313" key="2">
    <source>
        <dbReference type="EMBL" id="MBB2903016.1"/>
    </source>
</evidence>
<evidence type="ECO:0000259" key="1">
    <source>
        <dbReference type="PROSITE" id="PS51186"/>
    </source>
</evidence>